<proteinExistence type="predicted"/>
<dbReference type="InterPro" id="IPR050905">
    <property type="entry name" value="Plant_NBS-LRR"/>
</dbReference>
<evidence type="ECO:0000313" key="2">
    <source>
        <dbReference type="EMBL" id="VAI53218.1"/>
    </source>
</evidence>
<dbReference type="InterPro" id="IPR057135">
    <property type="entry name" value="At4g27190-like_LRR"/>
</dbReference>
<reference evidence="2 3" key="1">
    <citation type="submission" date="2017-09" db="EMBL/GenBank/DDBJ databases">
        <authorList>
            <consortium name="International Durum Wheat Genome Sequencing Consortium (IDWGSC)"/>
            <person name="Milanesi L."/>
        </authorList>
    </citation>
    <scope>NUCLEOTIDE SEQUENCE [LARGE SCALE GENOMIC DNA]</scope>
    <source>
        <strain evidence="3">cv. Svevo</strain>
    </source>
</reference>
<dbReference type="SUPFAM" id="SSF52058">
    <property type="entry name" value="L domain-like"/>
    <property type="match status" value="1"/>
</dbReference>
<dbReference type="Gramene" id="TRITD6Bv1G010070.1">
    <property type="protein sequence ID" value="TRITD6Bv1G010070.1"/>
    <property type="gene ID" value="TRITD6Bv1G010070"/>
</dbReference>
<organism evidence="2 3">
    <name type="scientific">Triticum turgidum subsp. durum</name>
    <name type="common">Durum wheat</name>
    <name type="synonym">Triticum durum</name>
    <dbReference type="NCBI Taxonomy" id="4567"/>
    <lineage>
        <taxon>Eukaryota</taxon>
        <taxon>Viridiplantae</taxon>
        <taxon>Streptophyta</taxon>
        <taxon>Embryophyta</taxon>
        <taxon>Tracheophyta</taxon>
        <taxon>Spermatophyta</taxon>
        <taxon>Magnoliopsida</taxon>
        <taxon>Liliopsida</taxon>
        <taxon>Poales</taxon>
        <taxon>Poaceae</taxon>
        <taxon>BOP clade</taxon>
        <taxon>Pooideae</taxon>
        <taxon>Triticodae</taxon>
        <taxon>Triticeae</taxon>
        <taxon>Triticinae</taxon>
        <taxon>Triticum</taxon>
    </lineage>
</organism>
<evidence type="ECO:0000313" key="3">
    <source>
        <dbReference type="Proteomes" id="UP000324705"/>
    </source>
</evidence>
<dbReference type="Pfam" id="PF23247">
    <property type="entry name" value="LRR_RPS2"/>
    <property type="match status" value="1"/>
</dbReference>
<evidence type="ECO:0000259" key="1">
    <source>
        <dbReference type="Pfam" id="PF23247"/>
    </source>
</evidence>
<feature type="domain" description="Disease resistance protein At4g27190-like leucine-rich repeats" evidence="1">
    <location>
        <begin position="887"/>
        <end position="962"/>
    </location>
</feature>
<dbReference type="EMBL" id="LT934122">
    <property type="protein sequence ID" value="VAI53218.1"/>
    <property type="molecule type" value="Genomic_DNA"/>
</dbReference>
<name>A0A9R0YEE0_TRITD</name>
<dbReference type="PANTHER" id="PTHR33463:SF219">
    <property type="entry name" value="NB-ARC DOMAIN-CONTAINING PROTEIN"/>
    <property type="match status" value="1"/>
</dbReference>
<dbReference type="PANTHER" id="PTHR33463">
    <property type="entry name" value="NB-ARC DOMAIN-CONTAINING PROTEIN-RELATED"/>
    <property type="match status" value="1"/>
</dbReference>
<dbReference type="AlphaFoldDB" id="A0A9R0YEE0"/>
<dbReference type="Proteomes" id="UP000324705">
    <property type="component" value="Chromosome 6B"/>
</dbReference>
<protein>
    <recommendedName>
        <fullName evidence="1">Disease resistance protein At4g27190-like leucine-rich repeats domain-containing protein</fullName>
    </recommendedName>
</protein>
<accession>A0A9R0YEE0</accession>
<dbReference type="InterPro" id="IPR032675">
    <property type="entry name" value="LRR_dom_sf"/>
</dbReference>
<gene>
    <name evidence="2" type="ORF">TRITD_6Bv1G010070</name>
</gene>
<sequence>MSAPEEIKIQAKNIDAAAREIIGILEDTSKGNVIFVRGWRGFGASAALKAVAQRLKSSKSTFGRVVHVDCSLWKSMRALQKAVADELELPPSVMAIFDRQDEEDDFSGIDEGSRGVIPDIRTEIFRKLAISRFVVIFHNGIDKYIDLYECGVPLIPILNNKVLWTWHGRFRPDFCLKYTMEQHTDVVVNYSHNDWICGKALLEEAKEVVTYMGIPEPYMNQVIVEKCFQYIYALGSGRSPYFGKWLNHASNYLVCDGIIQGQGDTSAWGVADALQRNMHLDWLFLMSIGDDIRRHLQCRLHDRLVLWEHKDDVLPDEIGLLHSEATTFFIVPANGYGTRMTTLREGIFQHSHSSKLRVLHLSWCGFSFESPPFLCCSQLRFLQLNECRNIPSNKHPSYNEDLSCFQKLWVLHLRYTNWYRLLSEEMMSFMADLRELYVQRVKDWSISDLRGRGPSLVKVHVQSDYSGRVPDLRKEYYLPDLSTSFLKTVILVDCVIMQHVVSSMLPPSLESFTFVCDYHSPSSIISRFSFQGCSQLNSILLKGHLWSLKELDLSGTAVKTFDLREVKAPNLQRLILLGCKKLCAILWPLESRRTNVLKVLHIDTTRSTSPGQANWEEKPKDPIAAVGSLFIHVATATELGISRHASFDFKWYISPRDTRILRSLVPVKNIEHSHVYMEIGSSPTSGDSEAAQGIWSQCQPDNYLYARGVFFQSDLHAGAGNEGVISWMWDCPAIPTPTAQDLYVHLKDNQGMKRGLLQQQQSNIEGINISADSPSRFVFNNARMLHVHDSSSITCITCPQGSYWRSLEWCRVERCPELRTVFRTAQQSEGDSFCHQLSTFWASQLLKARYIWYWSAMRVFSSVNIVLLHLDYCPRLIHVLPLSESVDTLPCLDTLEIVCCGDLREVFALDPKQKEQKVIRFPKLRCIHLYELPSLRCICGSRMSAPNLETVKIRGCWSLRCLPAVSGHKEKLPSVDCEKEWWDNLEWDGGGGEPPLFTL</sequence>
<dbReference type="Gene3D" id="3.80.10.10">
    <property type="entry name" value="Ribonuclease Inhibitor"/>
    <property type="match status" value="2"/>
</dbReference>
<keyword evidence="3" id="KW-1185">Reference proteome</keyword>